<feature type="region of interest" description="Disordered" evidence="1">
    <location>
        <begin position="151"/>
        <end position="244"/>
    </location>
</feature>
<sequence>MADERDEWLDQDAAERLLRGEPVGPVDDHAREQARRVARALEAMRASVDPAAGELPGEAAALAAFREARAAKGTGPRAANGAGPRGAVTAPGASSDLGTVRIQGVPRRRARWARPVRWGLAASVAGLAVGGVAVAAGTGVLPVLGGDREPVPASSVTAAATPTSGGQTGGTDSATPGTPSAPGSVAPSTSAGQGADAGGTERVPGRPDPERTGNGDDGSGRPGSGTGATDGGAPGSDDSAVTVRACRDYRAGRLDRERRRQLEAQARGAANVKSFCDRVLAGATRPGTGGGADTGTGTGTGTGGKGTGGKGADGGKGTGGQGDDGGGDSGEDGAKNGGDPADWDATQPSASWSLAPALSVPQPAAAS</sequence>
<dbReference type="EMBL" id="JAUEPL010000026">
    <property type="protein sequence ID" value="MDN3295919.1"/>
    <property type="molecule type" value="Genomic_DNA"/>
</dbReference>
<keyword evidence="2" id="KW-0812">Transmembrane</keyword>
<comment type="caution">
    <text evidence="3">The sequence shown here is derived from an EMBL/GenBank/DDBJ whole genome shotgun (WGS) entry which is preliminary data.</text>
</comment>
<feature type="compositionally biased region" description="Low complexity" evidence="1">
    <location>
        <begin position="348"/>
        <end position="359"/>
    </location>
</feature>
<protein>
    <recommendedName>
        <fullName evidence="5">Extensin</fullName>
    </recommendedName>
</protein>
<organism evidence="3 4">
    <name type="scientific">Streptomyces ficellus</name>
    <dbReference type="NCBI Taxonomy" id="1977088"/>
    <lineage>
        <taxon>Bacteria</taxon>
        <taxon>Bacillati</taxon>
        <taxon>Actinomycetota</taxon>
        <taxon>Actinomycetes</taxon>
        <taxon>Kitasatosporales</taxon>
        <taxon>Streptomycetaceae</taxon>
        <taxon>Streptomyces</taxon>
    </lineage>
</organism>
<keyword evidence="2" id="KW-0472">Membrane</keyword>
<evidence type="ECO:0000313" key="4">
    <source>
        <dbReference type="Proteomes" id="UP001174050"/>
    </source>
</evidence>
<evidence type="ECO:0000313" key="3">
    <source>
        <dbReference type="EMBL" id="MDN3295919.1"/>
    </source>
</evidence>
<reference evidence="3" key="1">
    <citation type="submission" date="2023-06" db="EMBL/GenBank/DDBJ databases">
        <title>WGS-Sequencing of Streptomyces ficellus isolate 21 collected from sand in Gara Djebilet Iron Mine in Algeria.</title>
        <authorList>
            <person name="Zegers G.P."/>
            <person name="Gomez A."/>
            <person name="Gueddou A."/>
            <person name="Zahara A.F."/>
            <person name="Worth M."/>
            <person name="Sevigny J.L."/>
            <person name="Tisa L."/>
        </authorList>
    </citation>
    <scope>NUCLEOTIDE SEQUENCE</scope>
    <source>
        <strain evidence="3">AS11</strain>
    </source>
</reference>
<keyword evidence="4" id="KW-1185">Reference proteome</keyword>
<feature type="region of interest" description="Disordered" evidence="1">
    <location>
        <begin position="281"/>
        <end position="367"/>
    </location>
</feature>
<feature type="region of interest" description="Disordered" evidence="1">
    <location>
        <begin position="71"/>
        <end position="98"/>
    </location>
</feature>
<feature type="compositionally biased region" description="Gly residues" evidence="1">
    <location>
        <begin position="287"/>
        <end position="324"/>
    </location>
</feature>
<evidence type="ECO:0000256" key="2">
    <source>
        <dbReference type="SAM" id="Phobius"/>
    </source>
</evidence>
<proteinExistence type="predicted"/>
<evidence type="ECO:0000256" key="1">
    <source>
        <dbReference type="SAM" id="MobiDB-lite"/>
    </source>
</evidence>
<feature type="compositionally biased region" description="Gly residues" evidence="1">
    <location>
        <begin position="215"/>
        <end position="234"/>
    </location>
</feature>
<keyword evidence="2" id="KW-1133">Transmembrane helix</keyword>
<evidence type="ECO:0008006" key="5">
    <source>
        <dbReference type="Google" id="ProtNLM"/>
    </source>
</evidence>
<feature type="transmembrane region" description="Helical" evidence="2">
    <location>
        <begin position="118"/>
        <end position="144"/>
    </location>
</feature>
<accession>A0ABT7Z8U2</accession>
<name>A0ABT7Z8U2_9ACTN</name>
<dbReference type="Proteomes" id="UP001174050">
    <property type="component" value="Unassembled WGS sequence"/>
</dbReference>
<dbReference type="RefSeq" id="WP_290113075.1">
    <property type="nucleotide sequence ID" value="NZ_JAUEPL010000026.1"/>
</dbReference>
<feature type="compositionally biased region" description="Low complexity" evidence="1">
    <location>
        <begin position="75"/>
        <end position="87"/>
    </location>
</feature>
<feature type="compositionally biased region" description="Low complexity" evidence="1">
    <location>
        <begin position="151"/>
        <end position="164"/>
    </location>
</feature>
<feature type="compositionally biased region" description="Basic and acidic residues" evidence="1">
    <location>
        <begin position="203"/>
        <end position="214"/>
    </location>
</feature>
<gene>
    <name evidence="3" type="ORF">QWM81_18045</name>
</gene>